<dbReference type="EMBL" id="JAACXV010014315">
    <property type="protein sequence ID" value="KAF7268637.1"/>
    <property type="molecule type" value="Genomic_DNA"/>
</dbReference>
<reference evidence="2" key="1">
    <citation type="submission" date="2020-08" db="EMBL/GenBank/DDBJ databases">
        <title>Genome sequencing and assembly of the red palm weevil Rhynchophorus ferrugineus.</title>
        <authorList>
            <person name="Dias G.B."/>
            <person name="Bergman C.M."/>
            <person name="Manee M."/>
        </authorList>
    </citation>
    <scope>NUCLEOTIDE SEQUENCE</scope>
    <source>
        <strain evidence="2">AA-2017</strain>
        <tissue evidence="2">Whole larva</tissue>
    </source>
</reference>
<proteinExistence type="predicted"/>
<comment type="caution">
    <text evidence="2">The sequence shown here is derived from an EMBL/GenBank/DDBJ whole genome shotgun (WGS) entry which is preliminary data.</text>
</comment>
<accession>A0A834HTS0</accession>
<keyword evidence="3" id="KW-1185">Reference proteome</keyword>
<evidence type="ECO:0000256" key="1">
    <source>
        <dbReference type="SAM" id="MobiDB-lite"/>
    </source>
</evidence>
<dbReference type="Proteomes" id="UP000625711">
    <property type="component" value="Unassembled WGS sequence"/>
</dbReference>
<feature type="compositionally biased region" description="Basic and acidic residues" evidence="1">
    <location>
        <begin position="36"/>
        <end position="49"/>
    </location>
</feature>
<gene>
    <name evidence="2" type="ORF">GWI33_018265</name>
</gene>
<feature type="region of interest" description="Disordered" evidence="1">
    <location>
        <begin position="21"/>
        <end position="77"/>
    </location>
</feature>
<evidence type="ECO:0000313" key="3">
    <source>
        <dbReference type="Proteomes" id="UP000625711"/>
    </source>
</evidence>
<name>A0A834HTS0_RHYFE</name>
<evidence type="ECO:0000313" key="2">
    <source>
        <dbReference type="EMBL" id="KAF7268637.1"/>
    </source>
</evidence>
<sequence length="103" mass="11405">MGPVCTRTHACVASPPTLAPSILFSETPNKEKRRRLGTEKKPNPSERHALPVGHLHLNQIGCREDGRSETSPPSPEKHYVLRGYRAVSVISFVQMPSSMAFEL</sequence>
<dbReference type="AlphaFoldDB" id="A0A834HTS0"/>
<organism evidence="2 3">
    <name type="scientific">Rhynchophorus ferrugineus</name>
    <name type="common">Red palm weevil</name>
    <name type="synonym">Curculio ferrugineus</name>
    <dbReference type="NCBI Taxonomy" id="354439"/>
    <lineage>
        <taxon>Eukaryota</taxon>
        <taxon>Metazoa</taxon>
        <taxon>Ecdysozoa</taxon>
        <taxon>Arthropoda</taxon>
        <taxon>Hexapoda</taxon>
        <taxon>Insecta</taxon>
        <taxon>Pterygota</taxon>
        <taxon>Neoptera</taxon>
        <taxon>Endopterygota</taxon>
        <taxon>Coleoptera</taxon>
        <taxon>Polyphaga</taxon>
        <taxon>Cucujiformia</taxon>
        <taxon>Curculionidae</taxon>
        <taxon>Dryophthorinae</taxon>
        <taxon>Rhynchophorus</taxon>
    </lineage>
</organism>
<protein>
    <submittedName>
        <fullName evidence="2">Uncharacterized protein</fullName>
    </submittedName>
</protein>